<accession>A0A843VND3</accession>
<keyword evidence="4 5" id="KW-0539">Nucleus</keyword>
<dbReference type="Pfam" id="PF13869">
    <property type="entry name" value="NUDIX_2"/>
    <property type="match status" value="1"/>
</dbReference>
<name>A0A843VND3_COLES</name>
<dbReference type="GO" id="GO:0003729">
    <property type="term" value="F:mRNA binding"/>
    <property type="evidence" value="ECO:0007669"/>
    <property type="project" value="UniProtKB-UniRule"/>
</dbReference>
<dbReference type="EMBL" id="NMUH01002200">
    <property type="protein sequence ID" value="MQL98511.1"/>
    <property type="molecule type" value="Genomic_DNA"/>
</dbReference>
<keyword evidence="7" id="KW-1185">Reference proteome</keyword>
<dbReference type="OrthoDB" id="277288at2759"/>
<evidence type="ECO:0000313" key="6">
    <source>
        <dbReference type="EMBL" id="MQL98511.1"/>
    </source>
</evidence>
<evidence type="ECO:0000256" key="5">
    <source>
        <dbReference type="PIRNR" id="PIRNR017888"/>
    </source>
</evidence>
<keyword evidence="2 5" id="KW-0507">mRNA processing</keyword>
<evidence type="ECO:0000256" key="1">
    <source>
        <dbReference type="ARBA" id="ARBA00009710"/>
    </source>
</evidence>
<gene>
    <name evidence="6" type="ORF">Taro_031225</name>
</gene>
<protein>
    <recommendedName>
        <fullName evidence="5">Pre-mRNA cleavage factor Im 25 kDa subunit</fullName>
    </recommendedName>
</protein>
<evidence type="ECO:0000256" key="3">
    <source>
        <dbReference type="ARBA" id="ARBA00022884"/>
    </source>
</evidence>
<organism evidence="6 7">
    <name type="scientific">Colocasia esculenta</name>
    <name type="common">Wild taro</name>
    <name type="synonym">Arum esculentum</name>
    <dbReference type="NCBI Taxonomy" id="4460"/>
    <lineage>
        <taxon>Eukaryota</taxon>
        <taxon>Viridiplantae</taxon>
        <taxon>Streptophyta</taxon>
        <taxon>Embryophyta</taxon>
        <taxon>Tracheophyta</taxon>
        <taxon>Spermatophyta</taxon>
        <taxon>Magnoliopsida</taxon>
        <taxon>Liliopsida</taxon>
        <taxon>Araceae</taxon>
        <taxon>Aroideae</taxon>
        <taxon>Colocasieae</taxon>
        <taxon>Colocasia</taxon>
    </lineage>
</organism>
<dbReference type="CDD" id="cd18871">
    <property type="entry name" value="NUDIX_Cfim25_Nudt21"/>
    <property type="match status" value="1"/>
</dbReference>
<dbReference type="GO" id="GO:0005849">
    <property type="term" value="C:mRNA cleavage factor complex"/>
    <property type="evidence" value="ECO:0007669"/>
    <property type="project" value="UniProtKB-UniRule"/>
</dbReference>
<reference evidence="6" key="1">
    <citation type="submission" date="2017-07" db="EMBL/GenBank/DDBJ databases">
        <title>Taro Niue Genome Assembly and Annotation.</title>
        <authorList>
            <person name="Atibalentja N."/>
            <person name="Keating K."/>
            <person name="Fields C.J."/>
        </authorList>
    </citation>
    <scope>NUCLEOTIDE SEQUENCE</scope>
    <source>
        <strain evidence="6">Niue_2</strain>
        <tissue evidence="6">Leaf</tissue>
    </source>
</reference>
<dbReference type="InterPro" id="IPR015797">
    <property type="entry name" value="NUDIX_hydrolase-like_dom_sf"/>
</dbReference>
<keyword evidence="3 5" id="KW-0694">RNA-binding</keyword>
<dbReference type="SUPFAM" id="SSF55811">
    <property type="entry name" value="Nudix"/>
    <property type="match status" value="1"/>
</dbReference>
<dbReference type="GO" id="GO:0031124">
    <property type="term" value="P:mRNA 3'-end processing"/>
    <property type="evidence" value="ECO:0007669"/>
    <property type="project" value="InterPro"/>
</dbReference>
<proteinExistence type="inferred from homology"/>
<dbReference type="PIRSF" id="PIRSF017888">
    <property type="entry name" value="CPSF-25"/>
    <property type="match status" value="1"/>
</dbReference>
<dbReference type="PANTHER" id="PTHR13047">
    <property type="entry name" value="PRE-MRNA CLEAVAGE FACTOR IM, 25KD SUBUNIT"/>
    <property type="match status" value="1"/>
</dbReference>
<comment type="similarity">
    <text evidence="1 5">Belongs to the Nudix hydrolase family. CPSF5 subfamily.</text>
</comment>
<dbReference type="Gene3D" id="3.90.79.10">
    <property type="entry name" value="Nucleoside Triphosphate Pyrophosphohydrolase"/>
    <property type="match status" value="1"/>
</dbReference>
<comment type="subunit">
    <text evidence="5">Homodimer. Component of the cleavage factor Im (CFIm) complex.</text>
</comment>
<sequence>MNDGSPRAGGGGSGNSVVDIYPLSRYYFGSKQAAPEKDGTPADRVQRLKSNYRWSSNSNVVCASIAMGICDLSPALRRMGLGASLVELFQQPHVLLLQVRNSFFRLPGGRLRPGESDDDGLKRKLSSKLSASESGEDDDWQASFFSKLFTYNGTNWSSCLNGCDRDSFIKLQTGECLGIWWRSDFETLPIPFLPSPVRKPKECTKLFLVRLPMHRQFIVPKNLKLLAVPLCQIHDDSETYGPIISGIPQLLSRFSFNMVGA</sequence>
<dbReference type="AlphaFoldDB" id="A0A843VND3"/>
<evidence type="ECO:0000313" key="7">
    <source>
        <dbReference type="Proteomes" id="UP000652761"/>
    </source>
</evidence>
<comment type="subcellular location">
    <subcellularLocation>
        <location evidence="5">Nucleus</location>
    </subcellularLocation>
    <text evidence="5">In punctate subnuclear structures localized adjacent to nuclear speckles, called paraspeckles.</text>
</comment>
<evidence type="ECO:0000256" key="2">
    <source>
        <dbReference type="ARBA" id="ARBA00022664"/>
    </source>
</evidence>
<evidence type="ECO:0000256" key="4">
    <source>
        <dbReference type="ARBA" id="ARBA00023242"/>
    </source>
</evidence>
<dbReference type="InterPro" id="IPR016706">
    <property type="entry name" value="Cleav_polyA_spec_factor_su5"/>
</dbReference>
<comment type="function">
    <text evidence="5">Component of the cleavage factor Im (CFIm) complex that plays a key role in pre-mRNA 3'-processing.</text>
</comment>
<dbReference type="Proteomes" id="UP000652761">
    <property type="component" value="Unassembled WGS sequence"/>
</dbReference>
<comment type="caution">
    <text evidence="6">The sequence shown here is derived from an EMBL/GenBank/DDBJ whole genome shotgun (WGS) entry which is preliminary data.</text>
</comment>